<feature type="signal peptide" evidence="1">
    <location>
        <begin position="1"/>
        <end position="22"/>
    </location>
</feature>
<evidence type="ECO:0000313" key="2">
    <source>
        <dbReference type="EMBL" id="XBP93006.1"/>
    </source>
</evidence>
<reference evidence="3" key="2">
    <citation type="submission" date="2024-06" db="EMBL/GenBank/DDBJ databases">
        <title>Micromonospora mangrovi CCTCC AA 2012012 genome sequences.</title>
        <authorList>
            <person name="Gao J."/>
        </authorList>
    </citation>
    <scope>NUCLEOTIDE SEQUENCE</scope>
    <source>
        <strain evidence="3">CCTCC AA 2012012</strain>
    </source>
</reference>
<evidence type="ECO:0000256" key="1">
    <source>
        <dbReference type="SAM" id="SignalP"/>
    </source>
</evidence>
<evidence type="ECO:0008006" key="4">
    <source>
        <dbReference type="Google" id="ProtNLM"/>
    </source>
</evidence>
<name>A0AAU8HAR8_9ACTN</name>
<dbReference type="PROSITE" id="PS51257">
    <property type="entry name" value="PROKAR_LIPOPROTEIN"/>
    <property type="match status" value="1"/>
</dbReference>
<proteinExistence type="predicted"/>
<sequence length="153" mass="15425">MRPTPALVATAATLLIALTGCATTGSTPSAPNAASPSATTGVRVVLTKSGGIAGLRDTVTVEPDGRWTVADKTGATRTGQLSPADLDRLRQLTTDPKLAAEPADTAAPTNCADAFTYQLTAGSRTTGFVDCPTDPDRPATTAAVADLLTRATA</sequence>
<feature type="chain" id="PRO_5043289098" description="Secreted protein" evidence="1">
    <location>
        <begin position="23"/>
        <end position="153"/>
    </location>
</feature>
<gene>
    <name evidence="3" type="ORF">ABUL08_26040</name>
    <name evidence="2" type="ORF">VK199_25955</name>
</gene>
<reference evidence="2" key="1">
    <citation type="submission" date="2024-01" db="EMBL/GenBank/DDBJ databases">
        <title>The genome sequence of Micromonospora mangrovi CCTCC AA 2012012.</title>
        <authorList>
            <person name="Gao J."/>
        </authorList>
    </citation>
    <scope>NUCLEOTIDE SEQUENCE</scope>
    <source>
        <strain evidence="2">CCTCC AA 2012012</strain>
    </source>
</reference>
<keyword evidence="1" id="KW-0732">Signal</keyword>
<dbReference type="AlphaFoldDB" id="A0AAU8HAR8"/>
<dbReference type="RefSeq" id="WP_350932636.1">
    <property type="nucleotide sequence ID" value="NZ_CP157762.1"/>
</dbReference>
<protein>
    <recommendedName>
        <fullName evidence="4">Secreted protein</fullName>
    </recommendedName>
</protein>
<accession>A0AAU8HAR8</accession>
<evidence type="ECO:0000313" key="3">
    <source>
        <dbReference type="EMBL" id="XCH73704.1"/>
    </source>
</evidence>
<organism evidence="3">
    <name type="scientific">Micromonospora sp. CCTCC AA 2012012</name>
    <dbReference type="NCBI Taxonomy" id="3111921"/>
    <lineage>
        <taxon>Bacteria</taxon>
        <taxon>Bacillati</taxon>
        <taxon>Actinomycetota</taxon>
        <taxon>Actinomycetes</taxon>
        <taxon>Micromonosporales</taxon>
        <taxon>Micromonosporaceae</taxon>
        <taxon>Micromonospora</taxon>
    </lineage>
</organism>
<dbReference type="EMBL" id="CP157762">
    <property type="protein sequence ID" value="XBP93006.1"/>
    <property type="molecule type" value="Genomic_DNA"/>
</dbReference>
<dbReference type="EMBL" id="CP159342">
    <property type="protein sequence ID" value="XCH73704.1"/>
    <property type="molecule type" value="Genomic_DNA"/>
</dbReference>